<keyword evidence="2" id="KW-1185">Reference proteome</keyword>
<reference evidence="1" key="2">
    <citation type="submission" date="2015-06" db="UniProtKB">
        <authorList>
            <consortium name="EnsemblProtists"/>
        </authorList>
    </citation>
    <scope>IDENTIFICATION</scope>
    <source>
        <strain evidence="1">Emoy2</strain>
    </source>
</reference>
<evidence type="ECO:0000313" key="2">
    <source>
        <dbReference type="Proteomes" id="UP000011713"/>
    </source>
</evidence>
<dbReference type="Proteomes" id="UP000011713">
    <property type="component" value="Unassembled WGS sequence"/>
</dbReference>
<evidence type="ECO:0008006" key="3">
    <source>
        <dbReference type="Google" id="ProtNLM"/>
    </source>
</evidence>
<proteinExistence type="predicted"/>
<dbReference type="InParanoid" id="M4BHS5"/>
<dbReference type="EnsemblProtists" id="HpaT805951">
    <property type="protein sequence ID" value="HpaP805951"/>
    <property type="gene ID" value="HpaG805951"/>
</dbReference>
<name>M4BHS5_HYAAE</name>
<sequence>MAIKTQRMKHALTQVQHKYFLAWISCTVRAARSISALVPALQPIDAVERALMRRSSWDNLMQDLEKLLAPSSEQILSLRARTVEYYTRRLFGSRCWWEGHEWVLSYHENLPSVPGAQDAKEWALTSFWCRLDWNDNPWILDPQGKPLKCAKLARVLPCHIRDLHIQRTGPREFFFTLLSLSKESPRHMHLKP</sequence>
<dbReference type="EMBL" id="JH598269">
    <property type="status" value="NOT_ANNOTATED_CDS"/>
    <property type="molecule type" value="Genomic_DNA"/>
</dbReference>
<dbReference type="AlphaFoldDB" id="M4BHS5"/>
<dbReference type="HOGENOM" id="CLU_1417631_0_0_1"/>
<reference evidence="2" key="1">
    <citation type="journal article" date="2010" name="Science">
        <title>Signatures of adaptation to obligate biotrophy in the Hyaloperonospora arabidopsidis genome.</title>
        <authorList>
            <person name="Baxter L."/>
            <person name="Tripathy S."/>
            <person name="Ishaque N."/>
            <person name="Boot N."/>
            <person name="Cabral A."/>
            <person name="Kemen E."/>
            <person name="Thines M."/>
            <person name="Ah-Fong A."/>
            <person name="Anderson R."/>
            <person name="Badejoko W."/>
            <person name="Bittner-Eddy P."/>
            <person name="Boore J.L."/>
            <person name="Chibucos M.C."/>
            <person name="Coates M."/>
            <person name="Dehal P."/>
            <person name="Delehaunty K."/>
            <person name="Dong S."/>
            <person name="Downton P."/>
            <person name="Dumas B."/>
            <person name="Fabro G."/>
            <person name="Fronick C."/>
            <person name="Fuerstenberg S.I."/>
            <person name="Fulton L."/>
            <person name="Gaulin E."/>
            <person name="Govers F."/>
            <person name="Hughes L."/>
            <person name="Humphray S."/>
            <person name="Jiang R.H."/>
            <person name="Judelson H."/>
            <person name="Kamoun S."/>
            <person name="Kyung K."/>
            <person name="Meijer H."/>
            <person name="Minx P."/>
            <person name="Morris P."/>
            <person name="Nelson J."/>
            <person name="Phuntumart V."/>
            <person name="Qutob D."/>
            <person name="Rehmany A."/>
            <person name="Rougon-Cardoso A."/>
            <person name="Ryden P."/>
            <person name="Torto-Alalibo T."/>
            <person name="Studholme D."/>
            <person name="Wang Y."/>
            <person name="Win J."/>
            <person name="Wood J."/>
            <person name="Clifton S.W."/>
            <person name="Rogers J."/>
            <person name="Van den Ackerveken G."/>
            <person name="Jones J.D."/>
            <person name="McDowell J.M."/>
            <person name="Beynon J."/>
            <person name="Tyler B.M."/>
        </authorList>
    </citation>
    <scope>NUCLEOTIDE SEQUENCE [LARGE SCALE GENOMIC DNA]</scope>
    <source>
        <strain evidence="2">Emoy2</strain>
    </source>
</reference>
<dbReference type="VEuPathDB" id="FungiDB:HpaG805951"/>
<evidence type="ECO:0000313" key="1">
    <source>
        <dbReference type="EnsemblProtists" id="HpaP805951"/>
    </source>
</evidence>
<organism evidence="1 2">
    <name type="scientific">Hyaloperonospora arabidopsidis (strain Emoy2)</name>
    <name type="common">Downy mildew agent</name>
    <name type="synonym">Peronospora arabidopsidis</name>
    <dbReference type="NCBI Taxonomy" id="559515"/>
    <lineage>
        <taxon>Eukaryota</taxon>
        <taxon>Sar</taxon>
        <taxon>Stramenopiles</taxon>
        <taxon>Oomycota</taxon>
        <taxon>Peronosporomycetes</taxon>
        <taxon>Peronosporales</taxon>
        <taxon>Peronosporaceae</taxon>
        <taxon>Hyaloperonospora</taxon>
    </lineage>
</organism>
<accession>M4BHS5</accession>
<protein>
    <recommendedName>
        <fullName evidence="3">RxLR effector candidate protein</fullName>
    </recommendedName>
</protein>